<sequence length="124" mass="13912">MFLLWVGLAVAAMFTEPESNRAYAETWRQAPASELLEAQDEKPRILPRSDGIAGRIYRYQIGPWRGFKGRTYPGPVFNRLFGDRPMYSGMRFVTARAGAYCDIDFMANAAGVIEAITYSGNDCD</sequence>
<evidence type="ECO:0000313" key="2">
    <source>
        <dbReference type="Proteomes" id="UP001230156"/>
    </source>
</evidence>
<reference evidence="2" key="1">
    <citation type="submission" date="2023-08" db="EMBL/GenBank/DDBJ databases">
        <title>Rhodospirillaceae gen. nov., a novel taxon isolated from the Yangtze River Yuezi River estuary sludge.</title>
        <authorList>
            <person name="Ruan L."/>
        </authorList>
    </citation>
    <scope>NUCLEOTIDE SEQUENCE [LARGE SCALE GENOMIC DNA]</scope>
    <source>
        <strain evidence="2">R-7</strain>
    </source>
</reference>
<gene>
    <name evidence="1" type="ORF">Q8A70_02895</name>
</gene>
<comment type="caution">
    <text evidence="1">The sequence shown here is derived from an EMBL/GenBank/DDBJ whole genome shotgun (WGS) entry which is preliminary data.</text>
</comment>
<name>A0ABU0YFU4_9PROT</name>
<dbReference type="EMBL" id="JAUYVI010000001">
    <property type="protein sequence ID" value="MDQ7246592.1"/>
    <property type="molecule type" value="Genomic_DNA"/>
</dbReference>
<protein>
    <submittedName>
        <fullName evidence="1">Uncharacterized protein</fullName>
    </submittedName>
</protein>
<organism evidence="1 2">
    <name type="scientific">Dongia sedimenti</name>
    <dbReference type="NCBI Taxonomy" id="3064282"/>
    <lineage>
        <taxon>Bacteria</taxon>
        <taxon>Pseudomonadati</taxon>
        <taxon>Pseudomonadota</taxon>
        <taxon>Alphaproteobacteria</taxon>
        <taxon>Rhodospirillales</taxon>
        <taxon>Dongiaceae</taxon>
        <taxon>Dongia</taxon>
    </lineage>
</organism>
<accession>A0ABU0YFU4</accession>
<proteinExistence type="predicted"/>
<evidence type="ECO:0000313" key="1">
    <source>
        <dbReference type="EMBL" id="MDQ7246592.1"/>
    </source>
</evidence>
<dbReference type="Proteomes" id="UP001230156">
    <property type="component" value="Unassembled WGS sequence"/>
</dbReference>
<keyword evidence="2" id="KW-1185">Reference proteome</keyword>
<dbReference type="RefSeq" id="WP_379953983.1">
    <property type="nucleotide sequence ID" value="NZ_JAUYVI010000001.1"/>
</dbReference>